<evidence type="ECO:0000313" key="1">
    <source>
        <dbReference type="EMBL" id="QDU76486.1"/>
    </source>
</evidence>
<dbReference type="InterPro" id="IPR052707">
    <property type="entry name" value="OsmC_Ohr_Peroxiredoxin"/>
</dbReference>
<dbReference type="EC" id="1.11.1.15" evidence="1"/>
<proteinExistence type="predicted"/>
<dbReference type="NCBIfam" id="TIGR03562">
    <property type="entry name" value="osmo_induc_OsmC"/>
    <property type="match status" value="1"/>
</dbReference>
<reference evidence="2" key="1">
    <citation type="submission" date="2019-02" db="EMBL/GenBank/DDBJ databases">
        <title>Deep-cultivation of Planctomycetes and their phenomic and genomic characterization uncovers novel biology.</title>
        <authorList>
            <person name="Wiegand S."/>
            <person name="Jogler M."/>
            <person name="Boedeker C."/>
            <person name="Pinto D."/>
            <person name="Vollmers J."/>
            <person name="Rivas-Marin E."/>
            <person name="Kohn T."/>
            <person name="Peeters S.H."/>
            <person name="Heuer A."/>
            <person name="Rast P."/>
            <person name="Oberbeckmann S."/>
            <person name="Bunk B."/>
            <person name="Jeske O."/>
            <person name="Meyerdierks A."/>
            <person name="Storesund J.E."/>
            <person name="Kallscheuer N."/>
            <person name="Luecker S."/>
            <person name="Lage O.M."/>
            <person name="Pohl T."/>
            <person name="Merkel B.J."/>
            <person name="Hornburger P."/>
            <person name="Mueller R.-W."/>
            <person name="Bruemmer F."/>
            <person name="Labrenz M."/>
            <person name="Spormann A.M."/>
            <person name="Op den Camp H."/>
            <person name="Overmann J."/>
            <person name="Amann R."/>
            <person name="Jetten M.S.M."/>
            <person name="Mascher T."/>
            <person name="Medema M.H."/>
            <person name="Devos D.P."/>
            <person name="Kaster A.-K."/>
            <person name="Ovreas L."/>
            <person name="Rohde M."/>
            <person name="Galperin M.Y."/>
            <person name="Jogler C."/>
        </authorList>
    </citation>
    <scope>NUCLEOTIDE SEQUENCE [LARGE SCALE GENOMIC DNA]</scope>
    <source>
        <strain evidence="2">Pan97</strain>
    </source>
</reference>
<dbReference type="Proteomes" id="UP000318626">
    <property type="component" value="Chromosome"/>
</dbReference>
<name>A0A518CB81_9BACT</name>
<dbReference type="InterPro" id="IPR015946">
    <property type="entry name" value="KH_dom-like_a/b"/>
</dbReference>
<dbReference type="KEGG" id="bvo:Pan97_35360"/>
<sequence>MKIKRRGSAVWSGGLKDGKGGLTTESGALSGYPYGFATRFEGQKGSNPEELIGAAHAGCFTMALSMILGEAGLTAEKLETSAVVALEKVDDGFAITSIHLSLTGKVPGATKEQFEELAAKAKAGCPVSKVLDTEITLDVTLEE</sequence>
<dbReference type="GO" id="GO:0006979">
    <property type="term" value="P:response to oxidative stress"/>
    <property type="evidence" value="ECO:0007669"/>
    <property type="project" value="InterPro"/>
</dbReference>
<dbReference type="Gene3D" id="3.30.300.20">
    <property type="match status" value="1"/>
</dbReference>
<gene>
    <name evidence="1" type="primary">osmC</name>
    <name evidence="1" type="ORF">Pan97_35360</name>
</gene>
<dbReference type="AlphaFoldDB" id="A0A518CB81"/>
<keyword evidence="2" id="KW-1185">Reference proteome</keyword>
<protein>
    <submittedName>
        <fullName evidence="1">Peroxiredoxin OsmC</fullName>
        <ecNumber evidence="1">1.11.1.15</ecNumber>
    </submittedName>
</protein>
<dbReference type="PANTHER" id="PTHR42830:SF1">
    <property type="entry name" value="OSMOTICALLY INDUCIBLE FAMILY PROTEIN"/>
    <property type="match status" value="1"/>
</dbReference>
<organism evidence="1 2">
    <name type="scientific">Bremerella volcania</name>
    <dbReference type="NCBI Taxonomy" id="2527984"/>
    <lineage>
        <taxon>Bacteria</taxon>
        <taxon>Pseudomonadati</taxon>
        <taxon>Planctomycetota</taxon>
        <taxon>Planctomycetia</taxon>
        <taxon>Pirellulales</taxon>
        <taxon>Pirellulaceae</taxon>
        <taxon>Bremerella</taxon>
    </lineage>
</organism>
<dbReference type="InterPro" id="IPR036102">
    <property type="entry name" value="OsmC/Ohrsf"/>
</dbReference>
<dbReference type="Pfam" id="PF02566">
    <property type="entry name" value="OsmC"/>
    <property type="match status" value="1"/>
</dbReference>
<dbReference type="PANTHER" id="PTHR42830">
    <property type="entry name" value="OSMOTICALLY INDUCIBLE FAMILY PROTEIN"/>
    <property type="match status" value="1"/>
</dbReference>
<evidence type="ECO:0000313" key="2">
    <source>
        <dbReference type="Proteomes" id="UP000318626"/>
    </source>
</evidence>
<dbReference type="InterPro" id="IPR003718">
    <property type="entry name" value="OsmC/Ohr_fam"/>
</dbReference>
<keyword evidence="1" id="KW-0560">Oxidoreductase</keyword>
<dbReference type="GO" id="GO:0004601">
    <property type="term" value="F:peroxidase activity"/>
    <property type="evidence" value="ECO:0007669"/>
    <property type="project" value="UniProtKB-KW"/>
</dbReference>
<accession>A0A518CB81</accession>
<dbReference type="EMBL" id="CP036289">
    <property type="protein sequence ID" value="QDU76486.1"/>
    <property type="molecule type" value="Genomic_DNA"/>
</dbReference>
<dbReference type="InterPro" id="IPR019904">
    <property type="entry name" value="Peroxiredoxin_OsmC"/>
</dbReference>
<keyword evidence="1" id="KW-0575">Peroxidase</keyword>
<dbReference type="SUPFAM" id="SSF82784">
    <property type="entry name" value="OsmC-like"/>
    <property type="match status" value="1"/>
</dbReference>
<dbReference type="RefSeq" id="WP_174819548.1">
    <property type="nucleotide sequence ID" value="NZ_CP036289.1"/>
</dbReference>